<accession>A0A0B6YBF1</accession>
<feature type="non-terminal residue" evidence="1">
    <location>
        <position position="1"/>
    </location>
</feature>
<proteinExistence type="predicted"/>
<dbReference type="EMBL" id="HACG01006286">
    <property type="protein sequence ID" value="CEK53151.1"/>
    <property type="molecule type" value="Transcribed_RNA"/>
</dbReference>
<gene>
    <name evidence="1" type="primary">ORF19257</name>
</gene>
<sequence length="87" mass="10011">QNSIKCYKEKRDPSLIDKDHFLLTFGCEILKNDPSPTRVLPVFVHVEHVKAVRMRWEALGRSSLEPDLQHSLSDSFDNMLRLSNTCG</sequence>
<evidence type="ECO:0000313" key="1">
    <source>
        <dbReference type="EMBL" id="CEK53151.1"/>
    </source>
</evidence>
<organism evidence="1">
    <name type="scientific">Arion vulgaris</name>
    <dbReference type="NCBI Taxonomy" id="1028688"/>
    <lineage>
        <taxon>Eukaryota</taxon>
        <taxon>Metazoa</taxon>
        <taxon>Spiralia</taxon>
        <taxon>Lophotrochozoa</taxon>
        <taxon>Mollusca</taxon>
        <taxon>Gastropoda</taxon>
        <taxon>Heterobranchia</taxon>
        <taxon>Euthyneura</taxon>
        <taxon>Panpulmonata</taxon>
        <taxon>Eupulmonata</taxon>
        <taxon>Stylommatophora</taxon>
        <taxon>Helicina</taxon>
        <taxon>Arionoidea</taxon>
        <taxon>Arionidae</taxon>
        <taxon>Arion</taxon>
    </lineage>
</organism>
<name>A0A0B6YBF1_9EUPU</name>
<protein>
    <submittedName>
        <fullName evidence="1">Uncharacterized protein</fullName>
    </submittedName>
</protein>
<reference evidence="1" key="1">
    <citation type="submission" date="2014-12" db="EMBL/GenBank/DDBJ databases">
        <title>Insight into the proteome of Arion vulgaris.</title>
        <authorList>
            <person name="Aradska J."/>
            <person name="Bulat T."/>
            <person name="Smidak R."/>
            <person name="Sarate P."/>
            <person name="Gangsoo J."/>
            <person name="Sialana F."/>
            <person name="Bilban M."/>
            <person name="Lubec G."/>
        </authorList>
    </citation>
    <scope>NUCLEOTIDE SEQUENCE</scope>
    <source>
        <tissue evidence="1">Skin</tissue>
    </source>
</reference>
<dbReference type="AlphaFoldDB" id="A0A0B6YBF1"/>